<dbReference type="PANTHER" id="PTHR47444">
    <property type="entry name" value="EXPRESSED PROTEIN"/>
    <property type="match status" value="1"/>
</dbReference>
<keyword evidence="3" id="KW-0862">Zinc</keyword>
<evidence type="ECO:0000259" key="6">
    <source>
        <dbReference type="PROSITE" id="PS50157"/>
    </source>
</evidence>
<dbReference type="InterPro" id="IPR013087">
    <property type="entry name" value="Znf_C2H2_type"/>
</dbReference>
<keyword evidence="2 4" id="KW-0863">Zinc-finger</keyword>
<dbReference type="InterPro" id="IPR003604">
    <property type="entry name" value="Matrin/U1-like-C_Znf_C2H2"/>
</dbReference>
<dbReference type="EMBL" id="LGRX02013903">
    <property type="protein sequence ID" value="KAK3265468.1"/>
    <property type="molecule type" value="Genomic_DNA"/>
</dbReference>
<evidence type="ECO:0000313" key="7">
    <source>
        <dbReference type="EMBL" id="KAK3265468.1"/>
    </source>
</evidence>
<dbReference type="SMART" id="SM00451">
    <property type="entry name" value="ZnF_U1"/>
    <property type="match status" value="1"/>
</dbReference>
<keyword evidence="8" id="KW-1185">Reference proteome</keyword>
<dbReference type="GO" id="GO:0008270">
    <property type="term" value="F:zinc ion binding"/>
    <property type="evidence" value="ECO:0007669"/>
    <property type="project" value="UniProtKB-KW"/>
</dbReference>
<accession>A0AAE0FTD5</accession>
<feature type="compositionally biased region" description="Basic residues" evidence="5">
    <location>
        <begin position="91"/>
        <end position="100"/>
    </location>
</feature>
<organism evidence="7 8">
    <name type="scientific">Cymbomonas tetramitiformis</name>
    <dbReference type="NCBI Taxonomy" id="36881"/>
    <lineage>
        <taxon>Eukaryota</taxon>
        <taxon>Viridiplantae</taxon>
        <taxon>Chlorophyta</taxon>
        <taxon>Pyramimonadophyceae</taxon>
        <taxon>Pyramimonadales</taxon>
        <taxon>Pyramimonadaceae</taxon>
        <taxon>Cymbomonas</taxon>
    </lineage>
</organism>
<dbReference type="Gene3D" id="3.30.160.60">
    <property type="entry name" value="Classic Zinc Finger"/>
    <property type="match status" value="1"/>
</dbReference>
<dbReference type="Proteomes" id="UP001190700">
    <property type="component" value="Unassembled WGS sequence"/>
</dbReference>
<protein>
    <recommendedName>
        <fullName evidence="6">C2H2-type domain-containing protein</fullName>
    </recommendedName>
</protein>
<dbReference type="PANTHER" id="PTHR47444:SF1">
    <property type="entry name" value="EXPRESSED PROTEIN"/>
    <property type="match status" value="1"/>
</dbReference>
<comment type="caution">
    <text evidence="7">The sequence shown here is derived from an EMBL/GenBank/DDBJ whole genome shotgun (WGS) entry which is preliminary data.</text>
</comment>
<evidence type="ECO:0000313" key="8">
    <source>
        <dbReference type="Proteomes" id="UP001190700"/>
    </source>
</evidence>
<evidence type="ECO:0000256" key="2">
    <source>
        <dbReference type="ARBA" id="ARBA00022771"/>
    </source>
</evidence>
<evidence type="ECO:0000256" key="1">
    <source>
        <dbReference type="ARBA" id="ARBA00022723"/>
    </source>
</evidence>
<evidence type="ECO:0000256" key="5">
    <source>
        <dbReference type="SAM" id="MobiDB-lite"/>
    </source>
</evidence>
<reference evidence="7 8" key="1">
    <citation type="journal article" date="2015" name="Genome Biol. Evol.">
        <title>Comparative Genomics of a Bacterivorous Green Alga Reveals Evolutionary Causalities and Consequences of Phago-Mixotrophic Mode of Nutrition.</title>
        <authorList>
            <person name="Burns J.A."/>
            <person name="Paasch A."/>
            <person name="Narechania A."/>
            <person name="Kim E."/>
        </authorList>
    </citation>
    <scope>NUCLEOTIDE SEQUENCE [LARGE SCALE GENOMIC DNA]</scope>
    <source>
        <strain evidence="7 8">PLY_AMNH</strain>
    </source>
</reference>
<dbReference type="Pfam" id="PF12171">
    <property type="entry name" value="zf-C2H2_jaz"/>
    <property type="match status" value="1"/>
</dbReference>
<feature type="domain" description="C2H2-type" evidence="6">
    <location>
        <begin position="70"/>
        <end position="106"/>
    </location>
</feature>
<dbReference type="InterPro" id="IPR022755">
    <property type="entry name" value="Znf_C2H2_jaz"/>
</dbReference>
<name>A0AAE0FTD5_9CHLO</name>
<feature type="region of interest" description="Disordered" evidence="5">
    <location>
        <begin position="89"/>
        <end position="136"/>
    </location>
</feature>
<evidence type="ECO:0000256" key="4">
    <source>
        <dbReference type="PROSITE-ProRule" id="PRU00042"/>
    </source>
</evidence>
<dbReference type="PROSITE" id="PS00028">
    <property type="entry name" value="ZINC_FINGER_C2H2_1"/>
    <property type="match status" value="1"/>
</dbReference>
<feature type="compositionally biased region" description="Basic and acidic residues" evidence="5">
    <location>
        <begin position="101"/>
        <end position="112"/>
    </location>
</feature>
<keyword evidence="1" id="KW-0479">Metal-binding</keyword>
<dbReference type="AlphaFoldDB" id="A0AAE0FTD5"/>
<dbReference type="PROSITE" id="PS50157">
    <property type="entry name" value="ZINC_FINGER_C2H2_2"/>
    <property type="match status" value="1"/>
</dbReference>
<proteinExistence type="predicted"/>
<gene>
    <name evidence="7" type="ORF">CYMTET_25853</name>
</gene>
<dbReference type="GO" id="GO:0003676">
    <property type="term" value="F:nucleic acid binding"/>
    <property type="evidence" value="ECO:0007669"/>
    <property type="project" value="InterPro"/>
</dbReference>
<evidence type="ECO:0000256" key="3">
    <source>
        <dbReference type="ARBA" id="ARBA00022833"/>
    </source>
</evidence>
<dbReference type="SUPFAM" id="SSF57667">
    <property type="entry name" value="beta-beta-alpha zinc fingers"/>
    <property type="match status" value="1"/>
</dbReference>
<dbReference type="InterPro" id="IPR036236">
    <property type="entry name" value="Znf_C2H2_sf"/>
</dbReference>
<sequence>MGKAPHNRNKGTKGKKGFKVAKRAHFEARHIDQVWEDVRKEEPVHDGTHGPQGTTARVAHDEDVAGLGQFYCIPCSKYFQNAFSLESHERTKPHKKRLKVLKGERPHSREDAEACGGMGKPDNGPPLTEEIQEMGF</sequence>